<reference evidence="2 3" key="1">
    <citation type="journal article" date="2012" name="Genome Biol.">
        <title>Genome and low-iron response of an oceanic diatom adapted to chronic iron limitation.</title>
        <authorList>
            <person name="Lommer M."/>
            <person name="Specht M."/>
            <person name="Roy A.S."/>
            <person name="Kraemer L."/>
            <person name="Andreson R."/>
            <person name="Gutowska M.A."/>
            <person name="Wolf J."/>
            <person name="Bergner S.V."/>
            <person name="Schilhabel M.B."/>
            <person name="Klostermeier U.C."/>
            <person name="Beiko R.G."/>
            <person name="Rosenstiel P."/>
            <person name="Hippler M."/>
            <person name="Laroche J."/>
        </authorList>
    </citation>
    <scope>NUCLEOTIDE SEQUENCE [LARGE SCALE GENOMIC DNA]</scope>
    <source>
        <strain evidence="2 3">CCMP1005</strain>
    </source>
</reference>
<feature type="non-terminal residue" evidence="2">
    <location>
        <position position="241"/>
    </location>
</feature>
<evidence type="ECO:0000313" key="2">
    <source>
        <dbReference type="EMBL" id="EJK50722.1"/>
    </source>
</evidence>
<evidence type="ECO:0000256" key="1">
    <source>
        <dbReference type="SAM" id="MobiDB-lite"/>
    </source>
</evidence>
<accession>K0RVP5</accession>
<evidence type="ECO:0000313" key="3">
    <source>
        <dbReference type="Proteomes" id="UP000266841"/>
    </source>
</evidence>
<sequence length="241" mass="26660">MAEDAAHPRRRVVSVVSSIIRALLPPPQHAGCLSSSRPPPAGAPSVFGTRRMRCWPWGRPARRRRITGRRRSNAACLSFFASAPGTSCVGLWKRMHCAGCLSSRAPRAKLRRSWFTAPPCSSRRPGRFSGVVTSYLHAASREREQRELRRSEFVDRESPVELEETIPGSYVSSKSEDLVGLARTTRFEVRRGSRLADKGRSLTLTEAAGKFSTKARFAGLPGPFRGPFRDPRAGGFRMGHS</sequence>
<protein>
    <submittedName>
        <fullName evidence="2">Uncharacterized protein</fullName>
    </submittedName>
</protein>
<keyword evidence="3" id="KW-1185">Reference proteome</keyword>
<comment type="caution">
    <text evidence="2">The sequence shown here is derived from an EMBL/GenBank/DDBJ whole genome shotgun (WGS) entry which is preliminary data.</text>
</comment>
<proteinExistence type="predicted"/>
<name>K0RVP5_THAOC</name>
<dbReference type="EMBL" id="AGNL01043096">
    <property type="protein sequence ID" value="EJK50722.1"/>
    <property type="molecule type" value="Genomic_DNA"/>
</dbReference>
<dbReference type="AlphaFoldDB" id="K0RVP5"/>
<feature type="region of interest" description="Disordered" evidence="1">
    <location>
        <begin position="222"/>
        <end position="241"/>
    </location>
</feature>
<gene>
    <name evidence="2" type="ORF">THAOC_30188</name>
</gene>
<organism evidence="2 3">
    <name type="scientific">Thalassiosira oceanica</name>
    <name type="common">Marine diatom</name>
    <dbReference type="NCBI Taxonomy" id="159749"/>
    <lineage>
        <taxon>Eukaryota</taxon>
        <taxon>Sar</taxon>
        <taxon>Stramenopiles</taxon>
        <taxon>Ochrophyta</taxon>
        <taxon>Bacillariophyta</taxon>
        <taxon>Coscinodiscophyceae</taxon>
        <taxon>Thalassiosirophycidae</taxon>
        <taxon>Thalassiosirales</taxon>
        <taxon>Thalassiosiraceae</taxon>
        <taxon>Thalassiosira</taxon>
    </lineage>
</organism>
<dbReference type="Proteomes" id="UP000266841">
    <property type="component" value="Unassembled WGS sequence"/>
</dbReference>